<comment type="caution">
    <text evidence="2">The sequence shown here is derived from an EMBL/GenBank/DDBJ whole genome shotgun (WGS) entry which is preliminary data.</text>
</comment>
<organism evidence="2 3">
    <name type="scientific">Geodia barretti</name>
    <name type="common">Barrett's horny sponge</name>
    <dbReference type="NCBI Taxonomy" id="519541"/>
    <lineage>
        <taxon>Eukaryota</taxon>
        <taxon>Metazoa</taxon>
        <taxon>Porifera</taxon>
        <taxon>Demospongiae</taxon>
        <taxon>Heteroscleromorpha</taxon>
        <taxon>Tetractinellida</taxon>
        <taxon>Astrophorina</taxon>
        <taxon>Geodiidae</taxon>
        <taxon>Geodia</taxon>
    </lineage>
</organism>
<keyword evidence="1" id="KW-0472">Membrane</keyword>
<sequence>MTGIYGTSVQLDNYDQLQVLEGSGGSEGDCIFADGSPLYSESFRSSMEPLDRLVPSCEDLESYWKHLVSLMSLSIMGLLVSLVAIVINCVTPCVEDRADSITWYPKTDV</sequence>
<reference evidence="2" key="1">
    <citation type="submission" date="2023-03" db="EMBL/GenBank/DDBJ databases">
        <authorList>
            <person name="Steffen K."/>
            <person name="Cardenas P."/>
        </authorList>
    </citation>
    <scope>NUCLEOTIDE SEQUENCE</scope>
</reference>
<protein>
    <submittedName>
        <fullName evidence="2">Uncharacterized protein</fullName>
    </submittedName>
</protein>
<keyword evidence="3" id="KW-1185">Reference proteome</keyword>
<gene>
    <name evidence="2" type="ORF">GBAR_LOCUS10664</name>
</gene>
<evidence type="ECO:0000313" key="3">
    <source>
        <dbReference type="Proteomes" id="UP001174909"/>
    </source>
</evidence>
<name>A0AA35RTT2_GEOBA</name>
<evidence type="ECO:0000313" key="2">
    <source>
        <dbReference type="EMBL" id="CAI8017585.1"/>
    </source>
</evidence>
<accession>A0AA35RTT2</accession>
<feature type="transmembrane region" description="Helical" evidence="1">
    <location>
        <begin position="67"/>
        <end position="87"/>
    </location>
</feature>
<dbReference type="Proteomes" id="UP001174909">
    <property type="component" value="Unassembled WGS sequence"/>
</dbReference>
<dbReference type="EMBL" id="CASHTH010001645">
    <property type="protein sequence ID" value="CAI8017585.1"/>
    <property type="molecule type" value="Genomic_DNA"/>
</dbReference>
<keyword evidence="1" id="KW-1133">Transmembrane helix</keyword>
<dbReference type="AlphaFoldDB" id="A0AA35RTT2"/>
<evidence type="ECO:0000256" key="1">
    <source>
        <dbReference type="SAM" id="Phobius"/>
    </source>
</evidence>
<keyword evidence="1" id="KW-0812">Transmembrane</keyword>
<proteinExistence type="predicted"/>